<dbReference type="EMBL" id="PTIY01000003">
    <property type="protein sequence ID" value="PPK72646.1"/>
    <property type="molecule type" value="Genomic_DNA"/>
</dbReference>
<gene>
    <name evidence="1" type="ORF">B0F88_10379</name>
</gene>
<dbReference type="Proteomes" id="UP000238071">
    <property type="component" value="Unassembled WGS sequence"/>
</dbReference>
<evidence type="ECO:0000313" key="1">
    <source>
        <dbReference type="EMBL" id="PPK72646.1"/>
    </source>
</evidence>
<accession>A0A2S6H5H9</accession>
<evidence type="ECO:0000313" key="2">
    <source>
        <dbReference type="Proteomes" id="UP000238071"/>
    </source>
</evidence>
<organism evidence="1 2">
    <name type="scientific">Methylobacter tundripaludum</name>
    <dbReference type="NCBI Taxonomy" id="173365"/>
    <lineage>
        <taxon>Bacteria</taxon>
        <taxon>Pseudomonadati</taxon>
        <taxon>Pseudomonadota</taxon>
        <taxon>Gammaproteobacteria</taxon>
        <taxon>Methylococcales</taxon>
        <taxon>Methylococcaceae</taxon>
        <taxon>Methylobacter</taxon>
    </lineage>
</organism>
<comment type="caution">
    <text evidence="1">The sequence shown here is derived from an EMBL/GenBank/DDBJ whole genome shotgun (WGS) entry which is preliminary data.</text>
</comment>
<dbReference type="Pfam" id="PF10065">
    <property type="entry name" value="DUF2303"/>
    <property type="match status" value="1"/>
</dbReference>
<dbReference type="InterPro" id="IPR019276">
    <property type="entry name" value="DUF2303"/>
</dbReference>
<proteinExistence type="predicted"/>
<reference evidence="1 2" key="1">
    <citation type="submission" date="2018-02" db="EMBL/GenBank/DDBJ databases">
        <title>Subsurface microbial communities from deep shales in Ohio and West Virginia, USA.</title>
        <authorList>
            <person name="Wrighton K."/>
        </authorList>
    </citation>
    <scope>NUCLEOTIDE SEQUENCE [LARGE SCALE GENOMIC DNA]</scope>
    <source>
        <strain evidence="1 2">OWC-G53F</strain>
    </source>
</reference>
<keyword evidence="2" id="KW-1185">Reference proteome</keyword>
<sequence>MSMDKSAIEAIAGLSAAKAAQHEISQHPPITAIVIPKDYSVENLERLLPNPDQFRGTFRTAVLSEFVGYIDGNATSDTGVFIDQNKMTAAAIIDMGSHEAPNWGKHKANVALDRTPAYAALIRLHDERMNQQSFIDFAEDWQDNVSFYYGSSDQNIADFKSTIRTLRKLKTSATNTSETEVGNFAANRSAMESIEVTAGAEQPPAGFLFKTIPHDGFEKVVFDCQLRAMPDTKEVFLKYRIVQLAQHQEKIAEQFRDKIQSSITVDGISIYIGNMEYQS</sequence>
<name>A0A2S6H5H9_9GAMM</name>
<dbReference type="AlphaFoldDB" id="A0A2S6H5H9"/>
<protein>
    <submittedName>
        <fullName evidence="1">Uncharacterized protein YfdQ (DUF2303 family)</fullName>
    </submittedName>
</protein>
<dbReference type="OrthoDB" id="5731347at2"/>